<organism evidence="7 8">
    <name type="scientific">Vanessa tameamea</name>
    <name type="common">Kamehameha butterfly</name>
    <dbReference type="NCBI Taxonomy" id="334116"/>
    <lineage>
        <taxon>Eukaryota</taxon>
        <taxon>Metazoa</taxon>
        <taxon>Ecdysozoa</taxon>
        <taxon>Arthropoda</taxon>
        <taxon>Hexapoda</taxon>
        <taxon>Insecta</taxon>
        <taxon>Pterygota</taxon>
        <taxon>Neoptera</taxon>
        <taxon>Endopterygota</taxon>
        <taxon>Lepidoptera</taxon>
        <taxon>Glossata</taxon>
        <taxon>Ditrysia</taxon>
        <taxon>Papilionoidea</taxon>
        <taxon>Nymphalidae</taxon>
        <taxon>Nymphalinae</taxon>
        <taxon>Vanessa</taxon>
    </lineage>
</organism>
<name>A0ABM4ARD5_VANTA</name>
<evidence type="ECO:0000256" key="1">
    <source>
        <dbReference type="ARBA" id="ARBA00004651"/>
    </source>
</evidence>
<accession>A0ABM4ARD5</accession>
<evidence type="ECO:0000256" key="6">
    <source>
        <dbReference type="SAM" id="Phobius"/>
    </source>
</evidence>
<dbReference type="Pfam" id="PF08395">
    <property type="entry name" value="7tm_7"/>
    <property type="match status" value="1"/>
</dbReference>
<keyword evidence="5 6" id="KW-0472">Membrane</keyword>
<proteinExistence type="predicted"/>
<evidence type="ECO:0000256" key="5">
    <source>
        <dbReference type="ARBA" id="ARBA00023136"/>
    </source>
</evidence>
<dbReference type="InterPro" id="IPR013604">
    <property type="entry name" value="7TM_chemorcpt"/>
</dbReference>
<evidence type="ECO:0000256" key="3">
    <source>
        <dbReference type="ARBA" id="ARBA00022692"/>
    </source>
</evidence>
<keyword evidence="2" id="KW-1003">Cell membrane</keyword>
<dbReference type="RefSeq" id="XP_064073859.1">
    <property type="nucleotide sequence ID" value="XM_064217789.1"/>
</dbReference>
<evidence type="ECO:0000256" key="4">
    <source>
        <dbReference type="ARBA" id="ARBA00022989"/>
    </source>
</evidence>
<protein>
    <submittedName>
        <fullName evidence="8">Uncharacterized protein LOC135193799</fullName>
    </submittedName>
</protein>
<reference evidence="8" key="1">
    <citation type="submission" date="2025-08" db="UniProtKB">
        <authorList>
            <consortium name="RefSeq"/>
        </authorList>
    </citation>
    <scope>IDENTIFICATION</scope>
    <source>
        <tissue evidence="8">Whole body</tissue>
    </source>
</reference>
<dbReference type="GeneID" id="135193799"/>
<sequence length="86" mass="10339">MVLFCGIYYCEQNYRQTERIIRIIDHILIEKKISKEIQETLRDFKSLIMSRPINYHAMNFYRLNYATIVSMSSVIVTYTIILLQNL</sequence>
<keyword evidence="7" id="KW-1185">Reference proteome</keyword>
<evidence type="ECO:0000313" key="7">
    <source>
        <dbReference type="Proteomes" id="UP001652626"/>
    </source>
</evidence>
<comment type="subcellular location">
    <subcellularLocation>
        <location evidence="1">Cell membrane</location>
        <topology evidence="1">Multi-pass membrane protein</topology>
    </subcellularLocation>
</comment>
<evidence type="ECO:0000256" key="2">
    <source>
        <dbReference type="ARBA" id="ARBA00022475"/>
    </source>
</evidence>
<gene>
    <name evidence="8" type="primary">LOC135193799</name>
</gene>
<dbReference type="Proteomes" id="UP001652626">
    <property type="component" value="Chromosome 18"/>
</dbReference>
<keyword evidence="3 6" id="KW-0812">Transmembrane</keyword>
<feature type="transmembrane region" description="Helical" evidence="6">
    <location>
        <begin position="63"/>
        <end position="83"/>
    </location>
</feature>
<evidence type="ECO:0000313" key="8">
    <source>
        <dbReference type="RefSeq" id="XP_064073859.1"/>
    </source>
</evidence>
<keyword evidence="4 6" id="KW-1133">Transmembrane helix</keyword>